<dbReference type="SUPFAM" id="SSF47090">
    <property type="entry name" value="PGBD-like"/>
    <property type="match status" value="1"/>
</dbReference>
<feature type="compositionally biased region" description="Basic and acidic residues" evidence="1">
    <location>
        <begin position="992"/>
        <end position="1021"/>
    </location>
</feature>
<dbReference type="Pfam" id="PF01471">
    <property type="entry name" value="PG_binding_1"/>
    <property type="match status" value="1"/>
</dbReference>
<protein>
    <recommendedName>
        <fullName evidence="2">Peptidoglycan binding-like domain-containing protein</fullName>
    </recommendedName>
</protein>
<dbReference type="InterPro" id="IPR036366">
    <property type="entry name" value="PGBDSf"/>
</dbReference>
<dbReference type="eggNOG" id="ENOG502Z964">
    <property type="taxonomic scope" value="Bacteria"/>
</dbReference>
<dbReference type="EMBL" id="CM000950">
    <property type="protein sequence ID" value="EDY63958.1"/>
    <property type="molecule type" value="Genomic_DNA"/>
</dbReference>
<dbReference type="InterPro" id="IPR002477">
    <property type="entry name" value="Peptidoglycan-bd-like"/>
</dbReference>
<accession>B5HAU7</accession>
<proteinExistence type="predicted"/>
<dbReference type="HOGENOM" id="CLU_005209_0_0_11"/>
<keyword evidence="4" id="KW-1185">Reference proteome</keyword>
<evidence type="ECO:0000259" key="2">
    <source>
        <dbReference type="Pfam" id="PF01471"/>
    </source>
</evidence>
<evidence type="ECO:0000313" key="3">
    <source>
        <dbReference type="EMBL" id="EDY63958.1"/>
    </source>
</evidence>
<sequence length="1033" mass="110320">MPPTPASMCPSRSSPGRDGRCPLPAGLVLDIDNGSVEDHIPPNRPVEVANKAATALPLEITAKVRPGTLPRLRFGRRYRVRLRTVDLAGNGPDVTEADALMDGKDLALPGEGLLVFHRYEAVPAPAVALRVPPGEGTSAFRMVIRSSPGAGPPPAAPPDGAGAEVPVSLARVRFGNTNDDVRTVQEALMALGHSLVGGADGVFGEHTRAAYAAEQRAQGFTGRDADGNPGCRSLTELGRKGGFTVDCEAGPADGAGPPPTADHTGRTAEEYAAEFNRSPLVTAEGHVPYHGTDERHVVAPKASLQCVEWHGLLDAAVGSTDQAVQDTVYELAARESGSLDDPSQPNVQLETVRSPAADPEHPARTALHTGERVQLPYLPDPLSIGAVFLDLPGTPPGEPFTVRWGGEVWHRPESFRLRLAEGNAPPHFDEASRVLTVSLPKGVVAPVRMCSLIDFDEDVMGMASWCREIPQPPPRLAPETEEEAAARQAEEVRRADHALEVAAAGRHWMFTPWQDLTLVHAVQQPLRAPVLQLTDLATPRASGATAEHLAGTVALDEASTDRIDVVAEWTEVTDAGPTGRDTRTTAVPVFGLLTAGVSREGVPEAEPSLLRNGVLTFSTQAAEERSKASGGKIPPVPEKHEFGDTKHRTVRYRPLAGSRFGDYFPPQFAAPGHNALTVQGEAAEHSVPSSAPPTAPRVLYCIPTLALEEDSDALDAVVHRRRGGGIRVYLGRPWFSSGDGELLGVVLGEPPGGDPASVRDAHVTLMGRDPVHRSAPVVAPTPEVFTNAVRQSPPLPLATPSGPLTVTVMGFAPQFDDSVEGGRWFCDLELDTKDACLPFVRLALVRYQPDAVPGAEMSPVVLADLVRTLPDRELRVRTGESLDVSVTGPSWDPTGSLPPRITATLQRRHGAVTDEDLGWVDVEDTVTELTSIDAESATRPFYTGQVPVPSARRGGPLRLLVVETEGIPADGSVPTTSPGPVIYCDTVGIASGRREREDHHRDEGREGHEGREGRDGHDDHRGRHSHHDRFPHR</sequence>
<gene>
    <name evidence="3" type="ORF">SSDG_02277</name>
</gene>
<feature type="domain" description="Peptidoglycan binding-like" evidence="2">
    <location>
        <begin position="178"/>
        <end position="221"/>
    </location>
</feature>
<feature type="region of interest" description="Disordered" evidence="1">
    <location>
        <begin position="623"/>
        <end position="642"/>
    </location>
</feature>
<dbReference type="Proteomes" id="UP000002805">
    <property type="component" value="Chromosome"/>
</dbReference>
<dbReference type="Gene3D" id="1.10.101.10">
    <property type="entry name" value="PGBD-like superfamily/PGBD"/>
    <property type="match status" value="1"/>
</dbReference>
<feature type="region of interest" description="Disordered" evidence="1">
    <location>
        <begin position="246"/>
        <end position="265"/>
    </location>
</feature>
<organism evidence="3 4">
    <name type="scientific">Streptomyces pristinaespiralis (strain ATCC 25486 / DSM 40338 / CBS 914.69 / JCM 4507 / KCC S-0507 / NBRC 13074 / NRRL 2958 / 5647)</name>
    <dbReference type="NCBI Taxonomy" id="457429"/>
    <lineage>
        <taxon>Bacteria</taxon>
        <taxon>Bacillati</taxon>
        <taxon>Actinomycetota</taxon>
        <taxon>Actinomycetes</taxon>
        <taxon>Kitasatosporales</taxon>
        <taxon>Streptomycetaceae</taxon>
        <taxon>Streptomyces</taxon>
    </lineage>
</organism>
<feature type="region of interest" description="Disordered" evidence="1">
    <location>
        <begin position="334"/>
        <end position="360"/>
    </location>
</feature>
<evidence type="ECO:0000313" key="4">
    <source>
        <dbReference type="Proteomes" id="UP000002805"/>
    </source>
</evidence>
<reference evidence="4" key="2">
    <citation type="submission" date="2009-10" db="EMBL/GenBank/DDBJ databases">
        <title>The genome sequence of Streptomyces pristinaespiralis strain ATCC 25486.</title>
        <authorList>
            <consortium name="The Broad Institute Genome Sequencing Platform"/>
            <consortium name="Broad Institute Microbial Sequencing Center"/>
            <person name="Fischbach M."/>
            <person name="Godfrey P."/>
            <person name="Ward D."/>
            <person name="Young S."/>
            <person name="Zeng Q."/>
            <person name="Koehrsen M."/>
            <person name="Alvarado L."/>
            <person name="Berlin A.M."/>
            <person name="Bochicchio J."/>
            <person name="Borenstein D."/>
            <person name="Chapman S.B."/>
            <person name="Chen Z."/>
            <person name="Engels R."/>
            <person name="Freedman E."/>
            <person name="Gellesch M."/>
            <person name="Goldberg J."/>
            <person name="Griggs A."/>
            <person name="Gujja S."/>
            <person name="Heilman E.R."/>
            <person name="Heiman D.I."/>
            <person name="Hepburn T.A."/>
            <person name="Howarth C."/>
            <person name="Jen D."/>
            <person name="Larson L."/>
            <person name="Lewis B."/>
            <person name="Mehta T."/>
            <person name="Park D."/>
            <person name="Pearson M."/>
            <person name="Richards J."/>
            <person name="Roberts A."/>
            <person name="Saif S."/>
            <person name="Shea T.D."/>
            <person name="Shenoy N."/>
            <person name="Sisk P."/>
            <person name="Stolte C."/>
            <person name="Sykes S.N."/>
            <person name="Thomson T."/>
            <person name="Walk T."/>
            <person name="White J."/>
            <person name="Yandava C."/>
            <person name="Straight P."/>
            <person name="Clardy J."/>
            <person name="Hung D."/>
            <person name="Kolter R."/>
            <person name="Mekalanos J."/>
            <person name="Walker S."/>
            <person name="Walsh C.T."/>
            <person name="Wieland-Brown L.C."/>
            <person name="Haas B."/>
            <person name="Nusbaum C."/>
            <person name="Birren B."/>
        </authorList>
    </citation>
    <scope>NUCLEOTIDE SEQUENCE [LARGE SCALE GENOMIC DNA]</scope>
    <source>
        <strain evidence="4">ATCC 25486 / DSM 40338 / CBS 914.69 / JCM 4507 / NBRC 13074 / NRRL 2958 / 5647</strain>
    </source>
</reference>
<feature type="compositionally biased region" description="Basic residues" evidence="1">
    <location>
        <begin position="1022"/>
        <end position="1033"/>
    </location>
</feature>
<name>B5HAU7_STRE2</name>
<feature type="compositionally biased region" description="Polar residues" evidence="1">
    <location>
        <begin position="341"/>
        <end position="351"/>
    </location>
</feature>
<reference evidence="4" key="1">
    <citation type="submission" date="2008-02" db="EMBL/GenBank/DDBJ databases">
        <authorList>
            <consortium name="The Broad Institute Genome Sequencing Platform"/>
            <person name="Fischbach M."/>
            <person name="Ward D."/>
            <person name="Young S."/>
            <person name="Jaffe D."/>
            <person name="Gnerre S."/>
            <person name="Berlin A."/>
            <person name="Heiman D."/>
            <person name="Hepburn T."/>
            <person name="Sykes S."/>
            <person name="Alvarado L."/>
            <person name="Kodira C.D."/>
            <person name="Straight P."/>
            <person name="Clardy J."/>
            <person name="Hung D."/>
            <person name="Kolter R."/>
            <person name="Mekalanos J."/>
            <person name="Walker S."/>
            <person name="Walsh C.T."/>
            <person name="Lander E."/>
            <person name="Galagan J."/>
            <person name="Nusbaum C."/>
            <person name="Birren B."/>
        </authorList>
    </citation>
    <scope>NUCLEOTIDE SEQUENCE [LARGE SCALE GENOMIC DNA]</scope>
    <source>
        <strain evidence="4">ATCC 25486 / DSM 40338 / CBS 914.69 / JCM 4507 / NBRC 13074 / NRRL 2958 / 5647</strain>
    </source>
</reference>
<evidence type="ECO:0000256" key="1">
    <source>
        <dbReference type="SAM" id="MobiDB-lite"/>
    </source>
</evidence>
<dbReference type="AlphaFoldDB" id="B5HAU7"/>
<dbReference type="InterPro" id="IPR036365">
    <property type="entry name" value="PGBD-like_sf"/>
</dbReference>
<feature type="region of interest" description="Disordered" evidence="1">
    <location>
        <begin position="989"/>
        <end position="1033"/>
    </location>
</feature>